<proteinExistence type="inferred from homology"/>
<feature type="domain" description="GST C-terminal" evidence="8">
    <location>
        <begin position="149"/>
        <end position="288"/>
    </location>
</feature>
<evidence type="ECO:0000256" key="1">
    <source>
        <dbReference type="ARBA" id="ARBA00022575"/>
    </source>
</evidence>
<evidence type="ECO:0000256" key="2">
    <source>
        <dbReference type="ARBA" id="ARBA00022679"/>
    </source>
</evidence>
<comment type="caution">
    <text evidence="9">The sequence shown here is derived from an EMBL/GenBank/DDBJ whole genome shotgun (WGS) entry which is preliminary data.</text>
</comment>
<reference evidence="9" key="1">
    <citation type="submission" date="2021-08" db="EMBL/GenBank/DDBJ databases">
        <title>WGS assembly of Ceratopteris richardii.</title>
        <authorList>
            <person name="Marchant D.B."/>
            <person name="Chen G."/>
            <person name="Jenkins J."/>
            <person name="Shu S."/>
            <person name="Leebens-Mack J."/>
            <person name="Grimwood J."/>
            <person name="Schmutz J."/>
            <person name="Soltis P."/>
            <person name="Soltis D."/>
            <person name="Chen Z.-H."/>
        </authorList>
    </citation>
    <scope>NUCLEOTIDE SEQUENCE</scope>
    <source>
        <strain evidence="9">Whitten #5841</strain>
        <tissue evidence="9">Leaf</tissue>
    </source>
</reference>
<accession>A0A8T2RX88</accession>
<dbReference type="PANTHER" id="PTHR44420">
    <property type="entry name" value="GLUTATHIONE S-TRANSFERASE DHAR2-RELATED"/>
    <property type="match status" value="1"/>
</dbReference>
<dbReference type="FunFam" id="3.40.30.10:FF:000102">
    <property type="entry name" value="Glutathione S-transferase DHAR3 chloroplastic"/>
    <property type="match status" value="1"/>
</dbReference>
<comment type="catalytic activity">
    <reaction evidence="5">
        <text>RX + glutathione = an S-substituted glutathione + a halide anion + H(+)</text>
        <dbReference type="Rhea" id="RHEA:16437"/>
        <dbReference type="ChEBI" id="CHEBI:15378"/>
        <dbReference type="ChEBI" id="CHEBI:16042"/>
        <dbReference type="ChEBI" id="CHEBI:17792"/>
        <dbReference type="ChEBI" id="CHEBI:57925"/>
        <dbReference type="ChEBI" id="CHEBI:90779"/>
        <dbReference type="EC" id="2.5.1.18"/>
    </reaction>
</comment>
<dbReference type="OMA" id="LCPPKYA"/>
<dbReference type="InterPro" id="IPR036282">
    <property type="entry name" value="Glutathione-S-Trfase_C_sf"/>
</dbReference>
<dbReference type="SFLD" id="SFLDG00358">
    <property type="entry name" value="Main_(cytGST)"/>
    <property type="match status" value="1"/>
</dbReference>
<keyword evidence="3" id="KW-0560">Oxidoreductase</keyword>
<gene>
    <name evidence="9" type="ORF">KP509_24G044500</name>
</gene>
<organism evidence="9 10">
    <name type="scientific">Ceratopteris richardii</name>
    <name type="common">Triangle waterfern</name>
    <dbReference type="NCBI Taxonomy" id="49495"/>
    <lineage>
        <taxon>Eukaryota</taxon>
        <taxon>Viridiplantae</taxon>
        <taxon>Streptophyta</taxon>
        <taxon>Embryophyta</taxon>
        <taxon>Tracheophyta</taxon>
        <taxon>Polypodiopsida</taxon>
        <taxon>Polypodiidae</taxon>
        <taxon>Polypodiales</taxon>
        <taxon>Pteridineae</taxon>
        <taxon>Pteridaceae</taxon>
        <taxon>Parkerioideae</taxon>
        <taxon>Ceratopteris</taxon>
    </lineage>
</organism>
<name>A0A8T2RX88_CERRI</name>
<comment type="catalytic activity">
    <reaction evidence="6">
        <text>L-dehydroascorbate + 2 glutathione = glutathione disulfide + L-ascorbate</text>
        <dbReference type="Rhea" id="RHEA:24424"/>
        <dbReference type="ChEBI" id="CHEBI:38290"/>
        <dbReference type="ChEBI" id="CHEBI:57925"/>
        <dbReference type="ChEBI" id="CHEBI:58297"/>
        <dbReference type="ChEBI" id="CHEBI:58539"/>
        <dbReference type="EC" id="1.8.5.1"/>
    </reaction>
</comment>
<dbReference type="PROSITE" id="PS50404">
    <property type="entry name" value="GST_NTER"/>
    <property type="match status" value="1"/>
</dbReference>
<dbReference type="GO" id="GO:0045174">
    <property type="term" value="F:glutathione dehydrogenase (ascorbate) activity"/>
    <property type="evidence" value="ECO:0007669"/>
    <property type="project" value="UniProtKB-EC"/>
</dbReference>
<dbReference type="InterPro" id="IPR040079">
    <property type="entry name" value="Glutathione_S-Trfase"/>
</dbReference>
<evidence type="ECO:0000256" key="3">
    <source>
        <dbReference type="ARBA" id="ARBA00023002"/>
    </source>
</evidence>
<evidence type="ECO:0000259" key="8">
    <source>
        <dbReference type="PROSITE" id="PS50405"/>
    </source>
</evidence>
<dbReference type="GO" id="GO:0004364">
    <property type="term" value="F:glutathione transferase activity"/>
    <property type="evidence" value="ECO:0007669"/>
    <property type="project" value="UniProtKB-EC"/>
</dbReference>
<dbReference type="PROSITE" id="PS50405">
    <property type="entry name" value="GST_CTER"/>
    <property type="match status" value="1"/>
</dbReference>
<protein>
    <recommendedName>
        <fullName evidence="11">Dehydroascorbate reductase</fullName>
    </recommendedName>
</protein>
<evidence type="ECO:0000256" key="6">
    <source>
        <dbReference type="ARBA" id="ARBA00049544"/>
    </source>
</evidence>
<dbReference type="CDD" id="cd00570">
    <property type="entry name" value="GST_N_family"/>
    <property type="match status" value="1"/>
</dbReference>
<dbReference type="GO" id="GO:0033355">
    <property type="term" value="P:ascorbate glutathione cycle"/>
    <property type="evidence" value="ECO:0007669"/>
    <property type="project" value="InterPro"/>
</dbReference>
<dbReference type="InterPro" id="IPR044627">
    <property type="entry name" value="DHAR1/2/3/4"/>
</dbReference>
<dbReference type="InterPro" id="IPR010987">
    <property type="entry name" value="Glutathione-S-Trfase_C-like"/>
</dbReference>
<sequence length="288" mass="32226">MINIITPSSVPSSIAGSEHHKISIPSTIFRSWPAFRIHSSSLFELSRSSFPSLVQRQTLSLCHPHRLSAFRMAATAVEPIEILVKGATGKPDVLGDCPFCHRVLLTLEEKNVPYELKLVDLSNKPDWFLEINPEGKVPVMKYEGKWIPDSDVITVILEEEFPEPSLKTPPENASVASKIFPCFVKFLKSKDPSDGTEEALLTELKSLNDHLQHSGPYVAGDKITAADFSLAPKLLHLKVALAHFKNWSIPSDLIYVIDYVETLHARESFVKTRAADEYIISGWLRHMS</sequence>
<dbReference type="SUPFAM" id="SSF52833">
    <property type="entry name" value="Thioredoxin-like"/>
    <property type="match status" value="1"/>
</dbReference>
<dbReference type="Gene3D" id="3.40.30.10">
    <property type="entry name" value="Glutaredoxin"/>
    <property type="match status" value="1"/>
</dbReference>
<dbReference type="FunFam" id="1.20.1050.10:FF:000029">
    <property type="entry name" value="Glutathione S-transferase DHAR3, chloroplastic"/>
    <property type="match status" value="1"/>
</dbReference>
<evidence type="ECO:0008006" key="11">
    <source>
        <dbReference type="Google" id="ProtNLM"/>
    </source>
</evidence>
<dbReference type="SFLD" id="SFLDS00019">
    <property type="entry name" value="Glutathione_Transferase_(cytos"/>
    <property type="match status" value="1"/>
</dbReference>
<dbReference type="OrthoDB" id="1935530at2759"/>
<evidence type="ECO:0000256" key="5">
    <source>
        <dbReference type="ARBA" id="ARBA00047960"/>
    </source>
</evidence>
<dbReference type="AlphaFoldDB" id="A0A8T2RX88"/>
<dbReference type="SUPFAM" id="SSF47616">
    <property type="entry name" value="GST C-terminal domain-like"/>
    <property type="match status" value="1"/>
</dbReference>
<evidence type="ECO:0000259" key="7">
    <source>
        <dbReference type="PROSITE" id="PS50404"/>
    </source>
</evidence>
<keyword evidence="1" id="KW-0216">Detoxification</keyword>
<evidence type="ECO:0000256" key="4">
    <source>
        <dbReference type="ARBA" id="ARBA00024194"/>
    </source>
</evidence>
<dbReference type="Pfam" id="PF13409">
    <property type="entry name" value="GST_N_2"/>
    <property type="match status" value="1"/>
</dbReference>
<evidence type="ECO:0000313" key="9">
    <source>
        <dbReference type="EMBL" id="KAH7300088.1"/>
    </source>
</evidence>
<dbReference type="PANTHER" id="PTHR44420:SF2">
    <property type="entry name" value="GLUTATHIONE S-TRANSFERASE DHAR2-RELATED"/>
    <property type="match status" value="1"/>
</dbReference>
<comment type="similarity">
    <text evidence="4">Belongs to the GST superfamily. DHAR family.</text>
</comment>
<dbReference type="InterPro" id="IPR036249">
    <property type="entry name" value="Thioredoxin-like_sf"/>
</dbReference>
<dbReference type="Proteomes" id="UP000825935">
    <property type="component" value="Chromosome 24"/>
</dbReference>
<feature type="domain" description="GST N-terminal" evidence="7">
    <location>
        <begin position="87"/>
        <end position="165"/>
    </location>
</feature>
<keyword evidence="10" id="KW-1185">Reference proteome</keyword>
<dbReference type="Pfam" id="PF13410">
    <property type="entry name" value="GST_C_2"/>
    <property type="match status" value="1"/>
</dbReference>
<evidence type="ECO:0000313" key="10">
    <source>
        <dbReference type="Proteomes" id="UP000825935"/>
    </source>
</evidence>
<dbReference type="InterPro" id="IPR004045">
    <property type="entry name" value="Glutathione_S-Trfase_N"/>
</dbReference>
<keyword evidence="2" id="KW-0808">Transferase</keyword>
<dbReference type="EMBL" id="CM035429">
    <property type="protein sequence ID" value="KAH7300088.1"/>
    <property type="molecule type" value="Genomic_DNA"/>
</dbReference>
<dbReference type="Gene3D" id="1.20.1050.10">
    <property type="match status" value="1"/>
</dbReference>